<keyword evidence="12" id="KW-1185">Reference proteome</keyword>
<dbReference type="PANTHER" id="PTHR24300">
    <property type="entry name" value="CYTOCHROME P450 508A4-RELATED"/>
    <property type="match status" value="1"/>
</dbReference>
<evidence type="ECO:0000256" key="1">
    <source>
        <dbReference type="ARBA" id="ARBA00001971"/>
    </source>
</evidence>
<name>A0A8B8CZ81_CRAVI</name>
<comment type="similarity">
    <text evidence="3 10">Belongs to the cytochrome P450 family.</text>
</comment>
<dbReference type="Gene3D" id="1.10.630.10">
    <property type="entry name" value="Cytochrome P450"/>
    <property type="match status" value="1"/>
</dbReference>
<keyword evidence="7 10" id="KW-0503">Monooxygenase</keyword>
<protein>
    <submittedName>
        <fullName evidence="13">Cytochrome P450 2B19-like</fullName>
    </submittedName>
</protein>
<dbReference type="GO" id="GO:0005737">
    <property type="term" value="C:cytoplasm"/>
    <property type="evidence" value="ECO:0007669"/>
    <property type="project" value="TreeGrafter"/>
</dbReference>
<dbReference type="AlphaFoldDB" id="A0A8B8CZ81"/>
<organism evidence="12 13">
    <name type="scientific">Crassostrea virginica</name>
    <name type="common">Eastern oyster</name>
    <dbReference type="NCBI Taxonomy" id="6565"/>
    <lineage>
        <taxon>Eukaryota</taxon>
        <taxon>Metazoa</taxon>
        <taxon>Spiralia</taxon>
        <taxon>Lophotrochozoa</taxon>
        <taxon>Mollusca</taxon>
        <taxon>Bivalvia</taxon>
        <taxon>Autobranchia</taxon>
        <taxon>Pteriomorphia</taxon>
        <taxon>Ostreida</taxon>
        <taxon>Ostreoidea</taxon>
        <taxon>Ostreidae</taxon>
        <taxon>Crassostrea</taxon>
    </lineage>
</organism>
<dbReference type="GO" id="GO:0008395">
    <property type="term" value="F:steroid hydroxylase activity"/>
    <property type="evidence" value="ECO:0007669"/>
    <property type="project" value="TreeGrafter"/>
</dbReference>
<evidence type="ECO:0000256" key="9">
    <source>
        <dbReference type="PIRSR" id="PIRSR602401-1"/>
    </source>
</evidence>
<evidence type="ECO:0000256" key="8">
    <source>
        <dbReference type="ARBA" id="ARBA00023136"/>
    </source>
</evidence>
<dbReference type="SUPFAM" id="SSF48264">
    <property type="entry name" value="Cytochrome P450"/>
    <property type="match status" value="1"/>
</dbReference>
<dbReference type="Pfam" id="PF00067">
    <property type="entry name" value="p450"/>
    <property type="match status" value="1"/>
</dbReference>
<keyword evidence="11" id="KW-1133">Transmembrane helix</keyword>
<dbReference type="InterPro" id="IPR017972">
    <property type="entry name" value="Cyt_P450_CS"/>
</dbReference>
<dbReference type="PANTHER" id="PTHR24300:SF403">
    <property type="entry name" value="CYTOCHROME P450 306A1"/>
    <property type="match status" value="1"/>
</dbReference>
<evidence type="ECO:0000256" key="2">
    <source>
        <dbReference type="ARBA" id="ARBA00004370"/>
    </source>
</evidence>
<keyword evidence="11" id="KW-0812">Transmembrane</keyword>
<accession>A0A8B8CZ81</accession>
<evidence type="ECO:0000256" key="4">
    <source>
        <dbReference type="ARBA" id="ARBA00022723"/>
    </source>
</evidence>
<feature type="binding site" description="axial binding residue" evidence="9">
    <location>
        <position position="440"/>
    </location>
    <ligand>
        <name>heme</name>
        <dbReference type="ChEBI" id="CHEBI:30413"/>
    </ligand>
    <ligandPart>
        <name>Fe</name>
        <dbReference type="ChEBI" id="CHEBI:18248"/>
    </ligandPart>
</feature>
<dbReference type="InterPro" id="IPR002401">
    <property type="entry name" value="Cyt_P450_E_grp-I"/>
</dbReference>
<dbReference type="GO" id="GO:0016712">
    <property type="term" value="F:oxidoreductase activity, acting on paired donors, with incorporation or reduction of molecular oxygen, reduced flavin or flavoprotein as one donor, and incorporation of one atom of oxygen"/>
    <property type="evidence" value="ECO:0007669"/>
    <property type="project" value="InterPro"/>
</dbReference>
<dbReference type="GO" id="GO:0005506">
    <property type="term" value="F:iron ion binding"/>
    <property type="evidence" value="ECO:0007669"/>
    <property type="project" value="InterPro"/>
</dbReference>
<dbReference type="PRINTS" id="PR01686">
    <property type="entry name" value="EP450ICYP2D"/>
</dbReference>
<evidence type="ECO:0000256" key="10">
    <source>
        <dbReference type="RuleBase" id="RU000461"/>
    </source>
</evidence>
<dbReference type="GO" id="GO:0006805">
    <property type="term" value="P:xenobiotic metabolic process"/>
    <property type="evidence" value="ECO:0007669"/>
    <property type="project" value="TreeGrafter"/>
</dbReference>
<evidence type="ECO:0000256" key="6">
    <source>
        <dbReference type="ARBA" id="ARBA00023004"/>
    </source>
</evidence>
<evidence type="ECO:0000313" key="13">
    <source>
        <dbReference type="RefSeq" id="XP_022321128.1"/>
    </source>
</evidence>
<dbReference type="InterPro" id="IPR050182">
    <property type="entry name" value="Cytochrome_P450_fam2"/>
</dbReference>
<dbReference type="Proteomes" id="UP000694844">
    <property type="component" value="Chromosome 3"/>
</dbReference>
<comment type="subcellular location">
    <subcellularLocation>
        <location evidence="2">Membrane</location>
    </subcellularLocation>
</comment>
<dbReference type="GO" id="GO:0006082">
    <property type="term" value="P:organic acid metabolic process"/>
    <property type="evidence" value="ECO:0007669"/>
    <property type="project" value="TreeGrafter"/>
</dbReference>
<reference evidence="13" key="1">
    <citation type="submission" date="2025-08" db="UniProtKB">
        <authorList>
            <consortium name="RefSeq"/>
        </authorList>
    </citation>
    <scope>IDENTIFICATION</scope>
    <source>
        <tissue evidence="13">Whole sample</tissue>
    </source>
</reference>
<dbReference type="InterPro" id="IPR001128">
    <property type="entry name" value="Cyt_P450"/>
</dbReference>
<dbReference type="PROSITE" id="PS00086">
    <property type="entry name" value="CYTOCHROME_P450"/>
    <property type="match status" value="1"/>
</dbReference>
<feature type="transmembrane region" description="Helical" evidence="11">
    <location>
        <begin position="6"/>
        <end position="26"/>
    </location>
</feature>
<evidence type="ECO:0000256" key="11">
    <source>
        <dbReference type="SAM" id="Phobius"/>
    </source>
</evidence>
<evidence type="ECO:0000313" key="12">
    <source>
        <dbReference type="Proteomes" id="UP000694844"/>
    </source>
</evidence>
<proteinExistence type="inferred from homology"/>
<evidence type="ECO:0000256" key="3">
    <source>
        <dbReference type="ARBA" id="ARBA00010617"/>
    </source>
</evidence>
<keyword evidence="6 9" id="KW-0408">Iron</keyword>
<dbReference type="GO" id="GO:0020037">
    <property type="term" value="F:heme binding"/>
    <property type="evidence" value="ECO:0007669"/>
    <property type="project" value="InterPro"/>
</dbReference>
<evidence type="ECO:0000256" key="7">
    <source>
        <dbReference type="ARBA" id="ARBA00023033"/>
    </source>
</evidence>
<keyword evidence="5 10" id="KW-0560">Oxidoreductase</keyword>
<dbReference type="GO" id="GO:0016020">
    <property type="term" value="C:membrane"/>
    <property type="evidence" value="ECO:0007669"/>
    <property type="project" value="UniProtKB-SubCell"/>
</dbReference>
<dbReference type="KEGG" id="cvn:111123229"/>
<sequence>MAELVTSFLLGFVGFLIYICFWKLSIPKKLPPGPRIFPFIGNVYPLFGTKDVLKSFHALRRKYGDIFTLTIGGKYFVIVNGYDTFREIFIDKGDFVSNRPDNFMSKEITQGNGIVFSSGHRWKVNRTSTLSLLRKFGFGKKSFEENIMKEVEIIINMLKQKAEKPIRAKTGDFMTVSIANIICDVTLGKQFDWNDQDFLTILNSMHGVSSNGNTIGILTVFPFLAKVPGDPFRGQDSLTHSMILEKILSKYIQEHLQTYDETHIRDFMDAYIREMKREGKVDKNDFDEKQLLIIVKDLLVAGTETSANTMRWFILYMVTHPKAQTRMRQEILDVIGFSTYPSMDHKDQMPYAEAVLNETLRLSCISPLSLPHGLTKDVRHGEFTIPKEAVLIPNISSILFDSTIFENPYSFSPERFLDENGQLNGKEKYVLSFSVGRRVCLGEALARMELFLFMTSLIQQFEFLPESESSVYDLQRSLGMIRTPMPYCFIAKELSSDKQ</sequence>
<keyword evidence="9 10" id="KW-0349">Heme</keyword>
<dbReference type="InterPro" id="IPR008069">
    <property type="entry name" value="Cyt_P450_E_grp-I_CYP2D-like"/>
</dbReference>
<keyword evidence="4 9" id="KW-0479">Metal-binding</keyword>
<keyword evidence="8 11" id="KW-0472">Membrane</keyword>
<dbReference type="FunFam" id="1.10.630.10:FF:000036">
    <property type="entry name" value="CYtochrome P450 family"/>
    <property type="match status" value="1"/>
</dbReference>
<dbReference type="PRINTS" id="PR00385">
    <property type="entry name" value="P450"/>
</dbReference>
<evidence type="ECO:0000256" key="5">
    <source>
        <dbReference type="ARBA" id="ARBA00023002"/>
    </source>
</evidence>
<dbReference type="InterPro" id="IPR036396">
    <property type="entry name" value="Cyt_P450_sf"/>
</dbReference>
<dbReference type="OrthoDB" id="6081913at2759"/>
<dbReference type="RefSeq" id="XP_022321128.1">
    <property type="nucleotide sequence ID" value="XM_022465420.1"/>
</dbReference>
<dbReference type="GeneID" id="111123229"/>
<gene>
    <name evidence="13" type="primary">LOC111123229</name>
</gene>
<dbReference type="PRINTS" id="PR00463">
    <property type="entry name" value="EP450I"/>
</dbReference>
<comment type="cofactor">
    <cofactor evidence="1 9">
        <name>heme</name>
        <dbReference type="ChEBI" id="CHEBI:30413"/>
    </cofactor>
</comment>